<dbReference type="InterPro" id="IPR000362">
    <property type="entry name" value="Fumarate_lyase_fam"/>
</dbReference>
<evidence type="ECO:0000313" key="11">
    <source>
        <dbReference type="EMBL" id="NFV82289.1"/>
    </source>
</evidence>
<evidence type="ECO:0000259" key="9">
    <source>
        <dbReference type="Pfam" id="PF00206"/>
    </source>
</evidence>
<dbReference type="FunFam" id="1.10.40.30:FF:000001">
    <property type="entry name" value="Argininosuccinate lyase"/>
    <property type="match status" value="1"/>
</dbReference>
<dbReference type="Pfam" id="PF14698">
    <property type="entry name" value="ASL_C2"/>
    <property type="match status" value="1"/>
</dbReference>
<dbReference type="Proteomes" id="UP000480684">
    <property type="component" value="Unassembled WGS sequence"/>
</dbReference>
<dbReference type="InterPro" id="IPR008948">
    <property type="entry name" value="L-Aspartase-like"/>
</dbReference>
<comment type="catalytic activity">
    <reaction evidence="1 7">
        <text>2-(N(omega)-L-arginino)succinate = fumarate + L-arginine</text>
        <dbReference type="Rhea" id="RHEA:24020"/>
        <dbReference type="ChEBI" id="CHEBI:29806"/>
        <dbReference type="ChEBI" id="CHEBI:32682"/>
        <dbReference type="ChEBI" id="CHEBI:57472"/>
        <dbReference type="EC" id="4.3.2.1"/>
    </reaction>
</comment>
<evidence type="ECO:0000313" key="12">
    <source>
        <dbReference type="Proteomes" id="UP000480684"/>
    </source>
</evidence>
<dbReference type="InterPro" id="IPR020557">
    <property type="entry name" value="Fumarate_lyase_CS"/>
</dbReference>
<evidence type="ECO:0000256" key="7">
    <source>
        <dbReference type="HAMAP-Rule" id="MF_00006"/>
    </source>
</evidence>
<dbReference type="AlphaFoldDB" id="A0A7C9UYV2"/>
<dbReference type="GO" id="GO:0004056">
    <property type="term" value="F:argininosuccinate lyase activity"/>
    <property type="evidence" value="ECO:0007669"/>
    <property type="project" value="UniProtKB-UniRule"/>
</dbReference>
<comment type="similarity">
    <text evidence="7">Belongs to the lyase 1 family. Argininosuccinate lyase subfamily.</text>
</comment>
<evidence type="ECO:0000256" key="3">
    <source>
        <dbReference type="ARBA" id="ARBA00012338"/>
    </source>
</evidence>
<dbReference type="RefSeq" id="WP_163683165.1">
    <property type="nucleotide sequence ID" value="NZ_JAAIYP010000047.1"/>
</dbReference>
<evidence type="ECO:0000256" key="1">
    <source>
        <dbReference type="ARBA" id="ARBA00000985"/>
    </source>
</evidence>
<evidence type="ECO:0000256" key="6">
    <source>
        <dbReference type="ARBA" id="ARBA00023239"/>
    </source>
</evidence>
<keyword evidence="5 7" id="KW-0028">Amino-acid biosynthesis</keyword>
<feature type="domain" description="Fumarate lyase N-terminal" evidence="9">
    <location>
        <begin position="26"/>
        <end position="320"/>
    </location>
</feature>
<evidence type="ECO:0000256" key="2">
    <source>
        <dbReference type="ARBA" id="ARBA00004941"/>
    </source>
</evidence>
<dbReference type="EC" id="4.3.2.1" evidence="3 7"/>
<evidence type="ECO:0000259" key="10">
    <source>
        <dbReference type="Pfam" id="PF14698"/>
    </source>
</evidence>
<dbReference type="PANTHER" id="PTHR43814">
    <property type="entry name" value="ARGININOSUCCINATE LYASE"/>
    <property type="match status" value="1"/>
</dbReference>
<dbReference type="PROSITE" id="PS00163">
    <property type="entry name" value="FUMARATE_LYASES"/>
    <property type="match status" value="1"/>
</dbReference>
<dbReference type="GO" id="GO:0042450">
    <property type="term" value="P:L-arginine biosynthetic process via ornithine"/>
    <property type="evidence" value="ECO:0007669"/>
    <property type="project" value="UniProtKB-UniRule"/>
</dbReference>
<feature type="region of interest" description="Disordered" evidence="8">
    <location>
        <begin position="1"/>
        <end position="23"/>
    </location>
</feature>
<comment type="pathway">
    <text evidence="2 7">Amino-acid biosynthesis; L-arginine biosynthesis; L-arginine from L-ornithine and carbamoyl phosphate: step 3/3.</text>
</comment>
<comment type="subcellular location">
    <subcellularLocation>
        <location evidence="7">Cytoplasm</location>
    </subcellularLocation>
</comment>
<dbReference type="GO" id="GO:0005829">
    <property type="term" value="C:cytosol"/>
    <property type="evidence" value="ECO:0007669"/>
    <property type="project" value="TreeGrafter"/>
</dbReference>
<dbReference type="InterPro" id="IPR024083">
    <property type="entry name" value="Fumarase/histidase_N"/>
</dbReference>
<proteinExistence type="inferred from homology"/>
<dbReference type="FunFam" id="1.20.200.10:FF:000015">
    <property type="entry name" value="argininosuccinate lyase isoform X2"/>
    <property type="match status" value="1"/>
</dbReference>
<organism evidence="11 12">
    <name type="scientific">Magnetospirillum aberrantis SpK</name>
    <dbReference type="NCBI Taxonomy" id="908842"/>
    <lineage>
        <taxon>Bacteria</taxon>
        <taxon>Pseudomonadati</taxon>
        <taxon>Pseudomonadota</taxon>
        <taxon>Alphaproteobacteria</taxon>
        <taxon>Rhodospirillales</taxon>
        <taxon>Rhodospirillaceae</taxon>
        <taxon>Magnetospirillum</taxon>
    </lineage>
</organism>
<reference evidence="11 12" key="1">
    <citation type="submission" date="2020-02" db="EMBL/GenBank/DDBJ databases">
        <authorList>
            <person name="Dziuba M."/>
            <person name="Kuznetsov B."/>
            <person name="Mardanov A."/>
            <person name="Ravin N."/>
            <person name="Grouzdev D."/>
        </authorList>
    </citation>
    <scope>NUCLEOTIDE SEQUENCE [LARGE SCALE GENOMIC DNA]</scope>
    <source>
        <strain evidence="11 12">SpK</strain>
    </source>
</reference>
<dbReference type="FunFam" id="1.10.275.10:FF:000002">
    <property type="entry name" value="Argininosuccinate lyase"/>
    <property type="match status" value="1"/>
</dbReference>
<feature type="domain" description="Argininosuccinate lyase C-terminal" evidence="10">
    <location>
        <begin position="383"/>
        <end position="452"/>
    </location>
</feature>
<comment type="caution">
    <text evidence="11">The sequence shown here is derived from an EMBL/GenBank/DDBJ whole genome shotgun (WGS) entry which is preliminary data.</text>
</comment>
<evidence type="ECO:0000256" key="4">
    <source>
        <dbReference type="ARBA" id="ARBA00022571"/>
    </source>
</evidence>
<dbReference type="Gene3D" id="1.10.275.10">
    <property type="entry name" value="Fumarase/aspartase (N-terminal domain)"/>
    <property type="match status" value="1"/>
</dbReference>
<keyword evidence="4 7" id="KW-0055">Arginine biosynthesis</keyword>
<dbReference type="InterPro" id="IPR029419">
    <property type="entry name" value="Arg_succ_lyase_C"/>
</dbReference>
<dbReference type="Gene3D" id="1.20.200.10">
    <property type="entry name" value="Fumarase/aspartase (Central domain)"/>
    <property type="match status" value="1"/>
</dbReference>
<dbReference type="InterPro" id="IPR022761">
    <property type="entry name" value="Fumarate_lyase_N"/>
</dbReference>
<dbReference type="PANTHER" id="PTHR43814:SF1">
    <property type="entry name" value="ARGININOSUCCINATE LYASE"/>
    <property type="match status" value="1"/>
</dbReference>
<dbReference type="Pfam" id="PF00206">
    <property type="entry name" value="Lyase_1"/>
    <property type="match status" value="1"/>
</dbReference>
<dbReference type="PRINTS" id="PR00145">
    <property type="entry name" value="ARGSUCLYASE"/>
</dbReference>
<dbReference type="NCBIfam" id="TIGR00838">
    <property type="entry name" value="argH"/>
    <property type="match status" value="1"/>
</dbReference>
<protein>
    <recommendedName>
        <fullName evidence="3 7">Argininosuccinate lyase</fullName>
        <shortName evidence="7">ASAL</shortName>
        <ecNumber evidence="3 7">4.3.2.1</ecNumber>
    </recommendedName>
    <alternativeName>
        <fullName evidence="7">Arginosuccinase</fullName>
    </alternativeName>
</protein>
<dbReference type="InterPro" id="IPR009049">
    <property type="entry name" value="Argininosuccinate_lyase"/>
</dbReference>
<dbReference type="PRINTS" id="PR00149">
    <property type="entry name" value="FUMRATELYASE"/>
</dbReference>
<dbReference type="CDD" id="cd01359">
    <property type="entry name" value="Argininosuccinate_lyase"/>
    <property type="match status" value="1"/>
</dbReference>
<dbReference type="UniPathway" id="UPA00068">
    <property type="reaction ID" value="UER00114"/>
</dbReference>
<dbReference type="HAMAP" id="MF_00006">
    <property type="entry name" value="Arg_succ_lyase"/>
    <property type="match status" value="1"/>
</dbReference>
<keyword evidence="7" id="KW-0963">Cytoplasm</keyword>
<name>A0A7C9UYV2_9PROT</name>
<gene>
    <name evidence="7 11" type="primary">argH</name>
    <name evidence="11" type="ORF">G4223_19435</name>
</gene>
<dbReference type="Gene3D" id="1.10.40.30">
    <property type="entry name" value="Fumarase/aspartase (C-terminal domain)"/>
    <property type="match status" value="1"/>
</dbReference>
<keyword evidence="12" id="KW-1185">Reference proteome</keyword>
<evidence type="ECO:0000256" key="8">
    <source>
        <dbReference type="SAM" id="MobiDB-lite"/>
    </source>
</evidence>
<evidence type="ECO:0000256" key="5">
    <source>
        <dbReference type="ARBA" id="ARBA00022605"/>
    </source>
</evidence>
<accession>A0A7C9UYV2</accession>
<feature type="compositionally biased region" description="Polar residues" evidence="8">
    <location>
        <begin position="1"/>
        <end position="20"/>
    </location>
</feature>
<dbReference type="EMBL" id="JAAIYP010000047">
    <property type="protein sequence ID" value="NFV82289.1"/>
    <property type="molecule type" value="Genomic_DNA"/>
</dbReference>
<sequence>MSDNQTSASGASTNQGTAPASSMWGGRFAGGPAAIMQRINASIDFDQRLYAQDIRGSKAHCTMLVKQGIITAADGDAILAGLEQVLQEIEGGNFPFRTELEDIHMNVEARLAEIIGEAAGRLHTARSRNDQVATDFRLWVRDALDGMEAALKGLQQALLDRAFEHAGTVMPGFTHLQAAQPVTMGHHLMAYVEMIGRDRGRLADARVRLNESPLGSAALAGTSFPIDRHFTARQLGFDRPMNNSLDGVSDRDFALEFMSASAICAVHLSRLAEELVIWTSAQFRFVKLSDAFTTGSSIMPQKRNPDAAELIRAKTGRVIGDLNALLIVMKGLPLAYSKDMQDDKEPVFECADTMELAIAAMTGMIKDMVVNTDVLAAAAGAGFTTATDIADWCVRELKMPFRRAHHVAGSLVKLAEDKGCDLPDLSLDEMRTVEPGITEAARAVLSVESSVASRISHGGTAPDNVRAAVAAARAKWL</sequence>
<dbReference type="SUPFAM" id="SSF48557">
    <property type="entry name" value="L-aspartase-like"/>
    <property type="match status" value="1"/>
</dbReference>
<keyword evidence="6 7" id="KW-0456">Lyase</keyword>